<dbReference type="Proteomes" id="UP000249467">
    <property type="component" value="Unassembled WGS sequence"/>
</dbReference>
<comment type="caution">
    <text evidence="1">The sequence shown here is derived from an EMBL/GenBank/DDBJ whole genome shotgun (WGS) entry which is preliminary data.</text>
</comment>
<evidence type="ECO:0000313" key="2">
    <source>
        <dbReference type="Proteomes" id="UP000249467"/>
    </source>
</evidence>
<dbReference type="AlphaFoldDB" id="A0A2W4Y3S7"/>
<reference evidence="1 2" key="1">
    <citation type="submission" date="2018-04" db="EMBL/GenBank/DDBJ databases">
        <authorList>
            <person name="Go L.Y."/>
            <person name="Mitchell J.A."/>
        </authorList>
    </citation>
    <scope>NUCLEOTIDE SEQUENCE [LARGE SCALE GENOMIC DNA]</scope>
    <source>
        <strain evidence="1">ULC066bin1</strain>
    </source>
</reference>
<accession>A0A2W4Y3S7</accession>
<sequence length="107" mass="12407">MTKPPLPQPQLDRTPITSDQYFEYTPEKLELWDGFYEYGGQDFTGFYLGILANMGLREAVRHVTMSKWLEAIQEVALQNPKLDEAMRDRLNRGLADLQAVADYLEEH</sequence>
<gene>
    <name evidence="1" type="ORF">DCF19_07755</name>
</gene>
<name>A0A2W4Y3S7_9CYAN</name>
<reference evidence="1 2" key="2">
    <citation type="submission" date="2018-06" db="EMBL/GenBank/DDBJ databases">
        <title>Metagenomic assembly of (sub)arctic Cyanobacteria and their associated microbiome from non-axenic cultures.</title>
        <authorList>
            <person name="Baurain D."/>
        </authorList>
    </citation>
    <scope>NUCLEOTIDE SEQUENCE [LARGE SCALE GENOMIC DNA]</scope>
    <source>
        <strain evidence="1">ULC066bin1</strain>
    </source>
</reference>
<protein>
    <submittedName>
        <fullName evidence="1">Uncharacterized protein</fullName>
    </submittedName>
</protein>
<dbReference type="EMBL" id="QBML01000008">
    <property type="protein sequence ID" value="PZO42131.1"/>
    <property type="molecule type" value="Genomic_DNA"/>
</dbReference>
<organism evidence="1 2">
    <name type="scientific">Pseudanabaena frigida</name>
    <dbReference type="NCBI Taxonomy" id="945775"/>
    <lineage>
        <taxon>Bacteria</taxon>
        <taxon>Bacillati</taxon>
        <taxon>Cyanobacteriota</taxon>
        <taxon>Cyanophyceae</taxon>
        <taxon>Pseudanabaenales</taxon>
        <taxon>Pseudanabaenaceae</taxon>
        <taxon>Pseudanabaena</taxon>
    </lineage>
</organism>
<evidence type="ECO:0000313" key="1">
    <source>
        <dbReference type="EMBL" id="PZO42131.1"/>
    </source>
</evidence>
<proteinExistence type="predicted"/>